<evidence type="ECO:0000256" key="3">
    <source>
        <dbReference type="ARBA" id="ARBA00022833"/>
    </source>
</evidence>
<evidence type="ECO:0000313" key="9">
    <source>
        <dbReference type="Proteomes" id="UP000826234"/>
    </source>
</evidence>
<feature type="compositionally biased region" description="Basic and acidic residues" evidence="6">
    <location>
        <begin position="114"/>
        <end position="129"/>
    </location>
</feature>
<dbReference type="InterPro" id="IPR017455">
    <property type="entry name" value="Znf_FYVE-rel"/>
</dbReference>
<evidence type="ECO:0000256" key="1">
    <source>
        <dbReference type="ARBA" id="ARBA00022723"/>
    </source>
</evidence>
<dbReference type="PROSITE" id="PS50178">
    <property type="entry name" value="ZF_FYVE"/>
    <property type="match status" value="1"/>
</dbReference>
<keyword evidence="3" id="KW-0862">Zinc</keyword>
<keyword evidence="2 4" id="KW-0863">Zinc-finger</keyword>
<gene>
    <name evidence="8" type="ORF">JD844_022357</name>
</gene>
<feature type="domain" description="FYVE-type" evidence="7">
    <location>
        <begin position="755"/>
        <end position="807"/>
    </location>
</feature>
<dbReference type="EMBL" id="JAIPUX010003289">
    <property type="protein sequence ID" value="KAH0621261.1"/>
    <property type="molecule type" value="Genomic_DNA"/>
</dbReference>
<feature type="compositionally biased region" description="Polar residues" evidence="6">
    <location>
        <begin position="25"/>
        <end position="37"/>
    </location>
</feature>
<keyword evidence="5" id="KW-0175">Coiled coil</keyword>
<evidence type="ECO:0000256" key="5">
    <source>
        <dbReference type="SAM" id="Coils"/>
    </source>
</evidence>
<feature type="region of interest" description="Disordered" evidence="6">
    <location>
        <begin position="23"/>
        <end position="42"/>
    </location>
</feature>
<accession>A0ABQ7SVB5</accession>
<keyword evidence="9" id="KW-1185">Reference proteome</keyword>
<evidence type="ECO:0000256" key="6">
    <source>
        <dbReference type="SAM" id="MobiDB-lite"/>
    </source>
</evidence>
<feature type="coiled-coil region" evidence="5">
    <location>
        <begin position="354"/>
        <end position="603"/>
    </location>
</feature>
<dbReference type="InterPro" id="IPR011011">
    <property type="entry name" value="Znf_FYVE_PHD"/>
</dbReference>
<evidence type="ECO:0000256" key="4">
    <source>
        <dbReference type="PROSITE-ProRule" id="PRU00091"/>
    </source>
</evidence>
<dbReference type="Gene3D" id="1.10.287.1490">
    <property type="match status" value="1"/>
</dbReference>
<evidence type="ECO:0000313" key="8">
    <source>
        <dbReference type="EMBL" id="KAH0621261.1"/>
    </source>
</evidence>
<evidence type="ECO:0000256" key="2">
    <source>
        <dbReference type="ARBA" id="ARBA00022771"/>
    </source>
</evidence>
<dbReference type="InterPro" id="IPR059036">
    <property type="entry name" value="RUFY4_dom"/>
</dbReference>
<dbReference type="PANTHER" id="PTHR46753">
    <property type="entry name" value="FYVE AND COILED-COIL DOMAIN-CONTAINING PROTEIN 1"/>
    <property type="match status" value="1"/>
</dbReference>
<feature type="region of interest" description="Disordered" evidence="6">
    <location>
        <begin position="327"/>
        <end position="347"/>
    </location>
</feature>
<feature type="region of interest" description="Disordered" evidence="6">
    <location>
        <begin position="114"/>
        <end position="139"/>
    </location>
</feature>
<feature type="region of interest" description="Disordered" evidence="6">
    <location>
        <begin position="213"/>
        <end position="233"/>
    </location>
</feature>
<dbReference type="CDD" id="cd15745">
    <property type="entry name" value="FYVE_RUFY4"/>
    <property type="match status" value="1"/>
</dbReference>
<name>A0ABQ7SVB5_PHRPL</name>
<sequence>MTLFIGALPQCSVPAASHIHAETEIGNSNQGPGNNKGATKGYKNSLITKDPYGSESTDDDAIWPGLEHSVEKWVRVWRSRKNSLLQMGSLLKQNYFMEKEVQHPGSGKEVQRAHAESEIQVDKLSKEQPAKVSPTQDLSSLLPQPECFPCGKMDHLHQVTSETDGCWKQKDLRAVMWELSILQLQLSQQKEENKSLRQALSEENQALKDELAKHEKQHKEKMDEQEKQQQELSKVAKSLREAECKIANLTSECQEAWARKDAAERSLEEAEQRLNSQEAEQRKCLADMEAQELKHQQMIFQCQGLQEKLKMCEESLERWETQVVTLSSQHSQLETSEGEPEGRNGRPAETMLEKGLLREKLERRLAEIKVLEREKETLTETLISQEKSLVFTKLEIQDLHKNVLVCQEHVATLQMSLQKKEKALKDKEGECESLQRDLKAKSSQLQEALEKNTTLESQLEDMARKKSHLAAQLAEEKAQSERTRQELMIQLGIFEKEAAKLQEERKQLQASLKQALEERGALAKHIEGTTASLEGQIQEATQLRNELESVKATSQVLQKALQDKNEMVASDLREECLQLKTHLEQLEQEKIQAAHIAKKLSEELEQCWEWATEKSATPCGNVLEIARPQLTDTDILRANMPQGLERVVKKVGSVKHEAHSKVLKKFPYNRGVSRSHSLQLGHLGTSQQEKEQLQLLLEKSYQETEEKEKKYKQQLLEQGELICSMKGKLLELLREKDALWQKTEGIASPVVHSTPQNSGLCSMCKKDFRLMSRRYQCRFCQHTVCHACSVSSGPKERCCLLCRQKRETQGT</sequence>
<keyword evidence="1" id="KW-0479">Metal-binding</keyword>
<dbReference type="Pfam" id="PF25366">
    <property type="entry name" value="RUFY4"/>
    <property type="match status" value="1"/>
</dbReference>
<dbReference type="SUPFAM" id="SSF57903">
    <property type="entry name" value="FYVE/PHD zinc finger"/>
    <property type="match status" value="1"/>
</dbReference>
<reference evidence="8 9" key="1">
    <citation type="journal article" date="2022" name="Gigascience">
        <title>A chromosome-level genome assembly and annotation of the desert horned lizard, Phrynosoma platyrhinos, provides insight into chromosomal rearrangements among reptiles.</title>
        <authorList>
            <person name="Koochekian N."/>
            <person name="Ascanio A."/>
            <person name="Farleigh K."/>
            <person name="Card D.C."/>
            <person name="Schield D.R."/>
            <person name="Castoe T.A."/>
            <person name="Jezkova T."/>
        </authorList>
    </citation>
    <scope>NUCLEOTIDE SEQUENCE [LARGE SCALE GENOMIC DNA]</scope>
    <source>
        <strain evidence="8">NK-2021</strain>
    </source>
</reference>
<protein>
    <recommendedName>
        <fullName evidence="7">FYVE-type domain-containing protein</fullName>
    </recommendedName>
</protein>
<feature type="compositionally biased region" description="Basic and acidic residues" evidence="6">
    <location>
        <begin position="213"/>
        <end position="229"/>
    </location>
</feature>
<dbReference type="Proteomes" id="UP000826234">
    <property type="component" value="Unassembled WGS sequence"/>
</dbReference>
<comment type="caution">
    <text evidence="8">The sequence shown here is derived from an EMBL/GenBank/DDBJ whole genome shotgun (WGS) entry which is preliminary data.</text>
</comment>
<organism evidence="8 9">
    <name type="scientific">Phrynosoma platyrhinos</name>
    <name type="common">Desert horned lizard</name>
    <dbReference type="NCBI Taxonomy" id="52577"/>
    <lineage>
        <taxon>Eukaryota</taxon>
        <taxon>Metazoa</taxon>
        <taxon>Chordata</taxon>
        <taxon>Craniata</taxon>
        <taxon>Vertebrata</taxon>
        <taxon>Euteleostomi</taxon>
        <taxon>Lepidosauria</taxon>
        <taxon>Squamata</taxon>
        <taxon>Bifurcata</taxon>
        <taxon>Unidentata</taxon>
        <taxon>Episquamata</taxon>
        <taxon>Toxicofera</taxon>
        <taxon>Iguania</taxon>
        <taxon>Phrynosomatidae</taxon>
        <taxon>Phrynosomatinae</taxon>
        <taxon>Phrynosoma</taxon>
    </lineage>
</organism>
<proteinExistence type="predicted"/>
<evidence type="ECO:0000259" key="7">
    <source>
        <dbReference type="PROSITE" id="PS50178"/>
    </source>
</evidence>
<dbReference type="PANTHER" id="PTHR46753:SF5">
    <property type="entry name" value="RUN AND FYVE DOMAIN CONTAINING 4"/>
    <property type="match status" value="1"/>
</dbReference>